<dbReference type="EMBL" id="MN740015">
    <property type="protein sequence ID" value="QHT84039.1"/>
    <property type="molecule type" value="Genomic_DNA"/>
</dbReference>
<evidence type="ECO:0000313" key="2">
    <source>
        <dbReference type="EMBL" id="QHT84039.1"/>
    </source>
</evidence>
<name>A0A6C0HU13_9ZZZZ</name>
<proteinExistence type="predicted"/>
<evidence type="ECO:0000256" key="1">
    <source>
        <dbReference type="SAM" id="MobiDB-lite"/>
    </source>
</evidence>
<dbReference type="AlphaFoldDB" id="A0A6C0HU13"/>
<sequence length="111" mass="11891">MDYFVGFKVSSNTTNEKFVLKDKQLMDNDDNFAKINLTKEDIDIINQKIQSGPGNPPGPGPIIAPDPVVPPGNPPVVPPGNPPVVPPHPNPPLGPGGPISDRWTIPIKDQD</sequence>
<protein>
    <submittedName>
        <fullName evidence="2">Uncharacterized protein</fullName>
    </submittedName>
</protein>
<organism evidence="2">
    <name type="scientific">viral metagenome</name>
    <dbReference type="NCBI Taxonomy" id="1070528"/>
    <lineage>
        <taxon>unclassified sequences</taxon>
        <taxon>metagenomes</taxon>
        <taxon>organismal metagenomes</taxon>
    </lineage>
</organism>
<accession>A0A6C0HU13</accession>
<reference evidence="2" key="1">
    <citation type="journal article" date="2020" name="Nature">
        <title>Giant virus diversity and host interactions through global metagenomics.</title>
        <authorList>
            <person name="Schulz F."/>
            <person name="Roux S."/>
            <person name="Paez-Espino D."/>
            <person name="Jungbluth S."/>
            <person name="Walsh D.A."/>
            <person name="Denef V.J."/>
            <person name="McMahon K.D."/>
            <person name="Konstantinidis K.T."/>
            <person name="Eloe-Fadrosh E.A."/>
            <person name="Kyrpides N.C."/>
            <person name="Woyke T."/>
        </authorList>
    </citation>
    <scope>NUCLEOTIDE SEQUENCE</scope>
    <source>
        <strain evidence="2">GVMAG-M-3300023184-16</strain>
    </source>
</reference>
<feature type="region of interest" description="Disordered" evidence="1">
    <location>
        <begin position="47"/>
        <end position="111"/>
    </location>
</feature>
<feature type="compositionally biased region" description="Pro residues" evidence="1">
    <location>
        <begin position="54"/>
        <end position="95"/>
    </location>
</feature>